<organism evidence="1 2">
    <name type="scientific">Halocaridina rubra</name>
    <name type="common">Hawaiian red shrimp</name>
    <dbReference type="NCBI Taxonomy" id="373956"/>
    <lineage>
        <taxon>Eukaryota</taxon>
        <taxon>Metazoa</taxon>
        <taxon>Ecdysozoa</taxon>
        <taxon>Arthropoda</taxon>
        <taxon>Crustacea</taxon>
        <taxon>Multicrustacea</taxon>
        <taxon>Malacostraca</taxon>
        <taxon>Eumalacostraca</taxon>
        <taxon>Eucarida</taxon>
        <taxon>Decapoda</taxon>
        <taxon>Pleocyemata</taxon>
        <taxon>Caridea</taxon>
        <taxon>Atyoidea</taxon>
        <taxon>Atyidae</taxon>
        <taxon>Halocaridina</taxon>
    </lineage>
</organism>
<protein>
    <submittedName>
        <fullName evidence="1">Uncharacterized protein</fullName>
    </submittedName>
</protein>
<reference evidence="1 2" key="1">
    <citation type="submission" date="2023-11" db="EMBL/GenBank/DDBJ databases">
        <title>Halocaridina rubra genome assembly.</title>
        <authorList>
            <person name="Smith C."/>
        </authorList>
    </citation>
    <scope>NUCLEOTIDE SEQUENCE [LARGE SCALE GENOMIC DNA]</scope>
    <source>
        <strain evidence="1">EP-1</strain>
        <tissue evidence="1">Whole</tissue>
    </source>
</reference>
<dbReference type="EMBL" id="JAXCGZ010021575">
    <property type="protein sequence ID" value="KAK7047739.1"/>
    <property type="molecule type" value="Genomic_DNA"/>
</dbReference>
<feature type="non-terminal residue" evidence="1">
    <location>
        <position position="1"/>
    </location>
</feature>
<evidence type="ECO:0000313" key="2">
    <source>
        <dbReference type="Proteomes" id="UP001381693"/>
    </source>
</evidence>
<dbReference type="AlphaFoldDB" id="A0AAN8WHP6"/>
<gene>
    <name evidence="1" type="ORF">SK128_021876</name>
</gene>
<dbReference type="Gene3D" id="3.40.50.2300">
    <property type="match status" value="1"/>
</dbReference>
<keyword evidence="2" id="KW-1185">Reference proteome</keyword>
<comment type="caution">
    <text evidence="1">The sequence shown here is derived from an EMBL/GenBank/DDBJ whole genome shotgun (WGS) entry which is preliminary data.</text>
</comment>
<evidence type="ECO:0000313" key="1">
    <source>
        <dbReference type="EMBL" id="KAK7047739.1"/>
    </source>
</evidence>
<sequence length="60" mass="6388">SVATYYGETESLDFTGVISWPGGSPPKDQPICGFDGSLCPRKTGMALSTFLCVLAVSEWN</sequence>
<name>A0AAN8WHP6_HALRR</name>
<proteinExistence type="predicted"/>
<dbReference type="Proteomes" id="UP001381693">
    <property type="component" value="Unassembled WGS sequence"/>
</dbReference>
<accession>A0AAN8WHP6</accession>